<protein>
    <submittedName>
        <fullName evidence="3">Uncharacterized protein</fullName>
    </submittedName>
</protein>
<evidence type="ECO:0000313" key="4">
    <source>
        <dbReference type="Proteomes" id="UP000812966"/>
    </source>
</evidence>
<feature type="compositionally biased region" description="Basic and acidic residues" evidence="2">
    <location>
        <begin position="55"/>
        <end position="65"/>
    </location>
</feature>
<evidence type="ECO:0000256" key="2">
    <source>
        <dbReference type="SAM" id="MobiDB-lite"/>
    </source>
</evidence>
<accession>A0A8K0NPF9</accession>
<evidence type="ECO:0000313" key="3">
    <source>
        <dbReference type="EMBL" id="KAG7530728.1"/>
    </source>
</evidence>
<organism evidence="3 4">
    <name type="scientific">Filobasidium floriforme</name>
    <dbReference type="NCBI Taxonomy" id="5210"/>
    <lineage>
        <taxon>Eukaryota</taxon>
        <taxon>Fungi</taxon>
        <taxon>Dikarya</taxon>
        <taxon>Basidiomycota</taxon>
        <taxon>Agaricomycotina</taxon>
        <taxon>Tremellomycetes</taxon>
        <taxon>Filobasidiales</taxon>
        <taxon>Filobasidiaceae</taxon>
        <taxon>Filobasidium</taxon>
    </lineage>
</organism>
<proteinExistence type="inferred from homology"/>
<dbReference type="PANTHER" id="PTHR12817:SF0">
    <property type="entry name" value="GEO08327P1"/>
    <property type="match status" value="1"/>
</dbReference>
<keyword evidence="4" id="KW-1185">Reference proteome</keyword>
<reference evidence="3" key="1">
    <citation type="submission" date="2020-04" db="EMBL/GenBank/DDBJ databases">
        <title>Analysis of mating type loci in Filobasidium floriforme.</title>
        <authorList>
            <person name="Nowrousian M."/>
        </authorList>
    </citation>
    <scope>NUCLEOTIDE SEQUENCE</scope>
    <source>
        <strain evidence="3">CBS 6242</strain>
    </source>
</reference>
<gene>
    <name evidence="3" type="ORF">FFLO_04836</name>
</gene>
<comment type="caution">
    <text evidence="3">The sequence shown here is derived from an EMBL/GenBank/DDBJ whole genome shotgun (WGS) entry which is preliminary data.</text>
</comment>
<dbReference type="CDD" id="cd14944">
    <property type="entry name" value="TRAPPC6A_Trs33"/>
    <property type="match status" value="1"/>
</dbReference>
<name>A0A8K0NPF9_9TREE</name>
<dbReference type="Gene3D" id="3.30.1380.20">
    <property type="entry name" value="Trafficking protein particle complex subunit 3"/>
    <property type="match status" value="1"/>
</dbReference>
<dbReference type="AlphaFoldDB" id="A0A8K0NPF9"/>
<dbReference type="Proteomes" id="UP000812966">
    <property type="component" value="Unassembled WGS sequence"/>
</dbReference>
<dbReference type="Pfam" id="PF04051">
    <property type="entry name" value="TRAPP"/>
    <property type="match status" value="1"/>
</dbReference>
<comment type="similarity">
    <text evidence="1">Belongs to the TRAPP small subunits family. BET3 subfamily.</text>
</comment>
<dbReference type="GO" id="GO:0005802">
    <property type="term" value="C:trans-Golgi network"/>
    <property type="evidence" value="ECO:0007669"/>
    <property type="project" value="TreeGrafter"/>
</dbReference>
<dbReference type="InterPro" id="IPR024096">
    <property type="entry name" value="NO_sig/Golgi_transp_ligand-bd"/>
</dbReference>
<sequence>MAQQYQPPIPTLPGNIQALLHPSPTLICDSLPDYLTNSMIHVLRDSSRHATTRRRGFEKELRDAGLDLDGPGPSSRRKGTDEAVEKKREEEEEEKEVEQGLKERLEAIGRVVGAQITEQISVHRPPPPTHLEMVKFICKELFLYVYAKQIDNLRTNHRGTFVLQANALPPLIPLSTVAGPAADLENTKIYLAYPAAMIQGALAKLGLNATVTAESSGLPQCESRSSLLVIIHRVVHEASVLSVCLPLVFLISCGTVL</sequence>
<dbReference type="SUPFAM" id="SSF111126">
    <property type="entry name" value="Ligand-binding domain in the NO signalling and Golgi transport"/>
    <property type="match status" value="1"/>
</dbReference>
<feature type="compositionally biased region" description="Basic and acidic residues" evidence="2">
    <location>
        <begin position="78"/>
        <end position="89"/>
    </location>
</feature>
<evidence type="ECO:0000256" key="1">
    <source>
        <dbReference type="ARBA" id="ARBA00006218"/>
    </source>
</evidence>
<dbReference type="EMBL" id="JABELV010000110">
    <property type="protein sequence ID" value="KAG7530728.1"/>
    <property type="molecule type" value="Genomic_DNA"/>
</dbReference>
<dbReference type="InterPro" id="IPR037992">
    <property type="entry name" value="TRAPPC6/Trs33"/>
</dbReference>
<dbReference type="GO" id="GO:0030008">
    <property type="term" value="C:TRAPP complex"/>
    <property type="evidence" value="ECO:0007669"/>
    <property type="project" value="TreeGrafter"/>
</dbReference>
<dbReference type="GO" id="GO:0005801">
    <property type="term" value="C:cis-Golgi network"/>
    <property type="evidence" value="ECO:0007669"/>
    <property type="project" value="TreeGrafter"/>
</dbReference>
<dbReference type="InterPro" id="IPR007194">
    <property type="entry name" value="TRAPP_component"/>
</dbReference>
<feature type="region of interest" description="Disordered" evidence="2">
    <location>
        <begin position="46"/>
        <end position="100"/>
    </location>
</feature>
<dbReference type="PANTHER" id="PTHR12817">
    <property type="entry name" value="TRAFFICKING PROTEIN PARTICLE COMPLEX SUBUNIT 6B"/>
    <property type="match status" value="1"/>
</dbReference>
<dbReference type="GO" id="GO:0006888">
    <property type="term" value="P:endoplasmic reticulum to Golgi vesicle-mediated transport"/>
    <property type="evidence" value="ECO:0007669"/>
    <property type="project" value="TreeGrafter"/>
</dbReference>